<dbReference type="EMBL" id="JAVHNR010000006">
    <property type="protein sequence ID" value="KAK6339656.1"/>
    <property type="molecule type" value="Genomic_DNA"/>
</dbReference>
<dbReference type="InterPro" id="IPR000719">
    <property type="entry name" value="Prot_kinase_dom"/>
</dbReference>
<feature type="domain" description="Protein kinase" evidence="2">
    <location>
        <begin position="216"/>
        <end position="566"/>
    </location>
</feature>
<organism evidence="3 4">
    <name type="scientific">Orbilia javanica</name>
    <dbReference type="NCBI Taxonomy" id="47235"/>
    <lineage>
        <taxon>Eukaryota</taxon>
        <taxon>Fungi</taxon>
        <taxon>Dikarya</taxon>
        <taxon>Ascomycota</taxon>
        <taxon>Pezizomycotina</taxon>
        <taxon>Orbiliomycetes</taxon>
        <taxon>Orbiliales</taxon>
        <taxon>Orbiliaceae</taxon>
        <taxon>Orbilia</taxon>
    </lineage>
</organism>
<dbReference type="AlphaFoldDB" id="A0AAN8N1V8"/>
<dbReference type="Gene3D" id="1.10.510.10">
    <property type="entry name" value="Transferase(Phosphotransferase) domain 1"/>
    <property type="match status" value="2"/>
</dbReference>
<feature type="compositionally biased region" description="Low complexity" evidence="1">
    <location>
        <begin position="269"/>
        <end position="284"/>
    </location>
</feature>
<evidence type="ECO:0000313" key="3">
    <source>
        <dbReference type="EMBL" id="KAK6339656.1"/>
    </source>
</evidence>
<dbReference type="GO" id="GO:0005524">
    <property type="term" value="F:ATP binding"/>
    <property type="evidence" value="ECO:0007669"/>
    <property type="project" value="InterPro"/>
</dbReference>
<comment type="caution">
    <text evidence="3">The sequence shown here is derived from an EMBL/GenBank/DDBJ whole genome shotgun (WGS) entry which is preliminary data.</text>
</comment>
<dbReference type="Gene3D" id="3.30.200.20">
    <property type="entry name" value="Phosphorylase Kinase, domain 1"/>
    <property type="match status" value="1"/>
</dbReference>
<feature type="domain" description="Protein kinase" evidence="2">
    <location>
        <begin position="740"/>
        <end position="1055"/>
    </location>
</feature>
<dbReference type="Proteomes" id="UP001313282">
    <property type="component" value="Unassembled WGS sequence"/>
</dbReference>
<dbReference type="CDD" id="cd00180">
    <property type="entry name" value="PKc"/>
    <property type="match status" value="1"/>
</dbReference>
<reference evidence="3 4" key="1">
    <citation type="submission" date="2019-10" db="EMBL/GenBank/DDBJ databases">
        <authorList>
            <person name="Palmer J.M."/>
        </authorList>
    </citation>
    <scope>NUCLEOTIDE SEQUENCE [LARGE SCALE GENOMIC DNA]</scope>
    <source>
        <strain evidence="3 4">TWF718</strain>
    </source>
</reference>
<name>A0AAN8N1V8_9PEZI</name>
<dbReference type="PANTHER" id="PTHR37542:SF3">
    <property type="entry name" value="PRION-INHIBITION AND PROPAGATION HELO DOMAIN-CONTAINING PROTEIN"/>
    <property type="match status" value="1"/>
</dbReference>
<sequence>MREYRLRISARYLQSDILVDLLERWFGDGNFTWENVDDEFLVIELHRPGAELTQAQIATIDASFVMDSLRGELEALLCNTQDIDDTGAEHKFMPLQLFRDRFTPEKIEAAVFNIPEASMEFSQKTDVANWVKAHGRRIFAILIMLGGQEHLVTKFIGRDFQGATFDQKLPFSTTELEEIVPDIANRFYEKQWEFVSPIWSKNVVHRELPPKVRLPFVLNEKLGRGGFGVVYKIKLHERHQRAVLFPENKNQQIVRKEFKSAPPASRVESQPASGSRSDSPSSESDYVKELRNLSMLNELKHPNIIQLVMSYTYGGKHNLVFPLMEDGDLGKLLRSSREDYPSLQRNENILIALCELSSAIERVHDYTVEKFDIKLMGCHYDLKPQNILVQGPKFILADFGLSKLSADNDQQLYAGGGSDYFAPECLDPEKGFAKSAIDRSSDVWSFGCIISEILTYMKMGPNGVKSFRECRKVMMGSRRVSAFHKGIGQRNEHFDDWLLKLSSAGPETKNQPEAPEPKDGESSPEIQDRPDGFSRNMVNLIKKMTALDQAARPTAKEATLELQKIVVQALYFSVLELYKNLAMENLQDSFEAYSEYMRIQSWGAALAITQEKDTTLLSDEMPLVEMYKCLAKLQEELESTIERCEDACSPLFGSLSSLGDKLYDTLPLEFAMNANANWEIRMVHSKKVDNWVEAAEGTEKLNTRIATLARIKRMITIDGLAVEQPSQPSDSALEIDWDCIRERSQFEDHVYASVEKGSAPKRKVLIEWIRYGRVETRYLEGLYTRIRSLATLLNTIETLQDFRILRCSSYFHKSSDGAFGLVFDLPGQSISVPKSLSTAIKDTEKIRERPSLGSRFRLALTLASTLSGFHKVGWLHKGISGSNVLLLTLPGEDKNASNWLEDSYLIGFNRSRESDLAAFTVGQTRYEQVTQYYHPDYAQAEPSQSSFRLHYDYYSLGLVLLEVGMWESLKDYLAKVKPSKGKQFPSKHHEIRELILHRRVTMLGHVMGVEYQAAVRACLTGFEEAANPALQPRDDAAVQLQFERDVIQRLRRCHA</sequence>
<dbReference type="GO" id="GO:0004672">
    <property type="term" value="F:protein kinase activity"/>
    <property type="evidence" value="ECO:0007669"/>
    <property type="project" value="InterPro"/>
</dbReference>
<dbReference type="InterPro" id="IPR011009">
    <property type="entry name" value="Kinase-like_dom_sf"/>
</dbReference>
<protein>
    <recommendedName>
        <fullName evidence="2">Protein kinase domain-containing protein</fullName>
    </recommendedName>
</protein>
<dbReference type="SUPFAM" id="SSF56112">
    <property type="entry name" value="Protein kinase-like (PK-like)"/>
    <property type="match status" value="2"/>
</dbReference>
<feature type="region of interest" description="Disordered" evidence="1">
    <location>
        <begin position="505"/>
        <end position="531"/>
    </location>
</feature>
<dbReference type="Pfam" id="PF00069">
    <property type="entry name" value="Pkinase"/>
    <property type="match status" value="1"/>
</dbReference>
<proteinExistence type="predicted"/>
<gene>
    <name evidence="3" type="ORF">TWF718_009051</name>
</gene>
<feature type="compositionally biased region" description="Basic and acidic residues" evidence="1">
    <location>
        <begin position="515"/>
        <end position="531"/>
    </location>
</feature>
<dbReference type="PROSITE" id="PS50011">
    <property type="entry name" value="PROTEIN_KINASE_DOM"/>
    <property type="match status" value="2"/>
</dbReference>
<feature type="region of interest" description="Disordered" evidence="1">
    <location>
        <begin position="258"/>
        <end position="284"/>
    </location>
</feature>
<dbReference type="PANTHER" id="PTHR37542">
    <property type="entry name" value="HELO DOMAIN-CONTAINING PROTEIN-RELATED"/>
    <property type="match status" value="1"/>
</dbReference>
<evidence type="ECO:0000256" key="1">
    <source>
        <dbReference type="SAM" id="MobiDB-lite"/>
    </source>
</evidence>
<dbReference type="SMART" id="SM00220">
    <property type="entry name" value="S_TKc"/>
    <property type="match status" value="1"/>
</dbReference>
<evidence type="ECO:0000259" key="2">
    <source>
        <dbReference type="PROSITE" id="PS50011"/>
    </source>
</evidence>
<evidence type="ECO:0000313" key="4">
    <source>
        <dbReference type="Proteomes" id="UP001313282"/>
    </source>
</evidence>
<keyword evidence="4" id="KW-1185">Reference proteome</keyword>
<accession>A0AAN8N1V8</accession>